<proteinExistence type="predicted"/>
<protein>
    <submittedName>
        <fullName evidence="7">ATP-binding cassette domain-containing protein</fullName>
    </submittedName>
</protein>
<reference evidence="7 8" key="1">
    <citation type="submission" date="2022-10" db="EMBL/GenBank/DDBJ databases">
        <title>The complete genomes of actinobacterial strains from the NBC collection.</title>
        <authorList>
            <person name="Joergensen T.S."/>
            <person name="Alvarez Arevalo M."/>
            <person name="Sterndorff E.B."/>
            <person name="Faurdal D."/>
            <person name="Vuksanovic O."/>
            <person name="Mourched A.-S."/>
            <person name="Charusanti P."/>
            <person name="Shaw S."/>
            <person name="Blin K."/>
            <person name="Weber T."/>
        </authorList>
    </citation>
    <scope>NUCLEOTIDE SEQUENCE [LARGE SCALE GENOMIC DNA]</scope>
    <source>
        <strain evidence="7 8">NBC_01413</strain>
    </source>
</reference>
<sequence length="79" mass="8246">MHAIEAAALTRTYGKDTVVEGVDLLVPPGQVHALLGPNGSGKTTTVRMLATLADGRIWCCWPVSTAFAPPRPGGTRVSC</sequence>
<keyword evidence="3" id="KW-0547">Nucleotide-binding</keyword>
<dbReference type="RefSeq" id="WP_405147216.1">
    <property type="nucleotide sequence ID" value="NZ_CP109527.1"/>
</dbReference>
<evidence type="ECO:0000313" key="8">
    <source>
        <dbReference type="Proteomes" id="UP001621418"/>
    </source>
</evidence>
<evidence type="ECO:0000313" key="7">
    <source>
        <dbReference type="EMBL" id="WTY34851.1"/>
    </source>
</evidence>
<evidence type="ECO:0000256" key="2">
    <source>
        <dbReference type="ARBA" id="ARBA00022448"/>
    </source>
</evidence>
<organism evidence="7 8">
    <name type="scientific">Nocardia salmonicida</name>
    <dbReference type="NCBI Taxonomy" id="53431"/>
    <lineage>
        <taxon>Bacteria</taxon>
        <taxon>Bacillati</taxon>
        <taxon>Actinomycetota</taxon>
        <taxon>Actinomycetes</taxon>
        <taxon>Mycobacteriales</taxon>
        <taxon>Nocardiaceae</taxon>
        <taxon>Nocardia</taxon>
    </lineage>
</organism>
<dbReference type="InterPro" id="IPR050763">
    <property type="entry name" value="ABC_transporter_ATP-binding"/>
</dbReference>
<evidence type="ECO:0000256" key="4">
    <source>
        <dbReference type="ARBA" id="ARBA00022840"/>
    </source>
</evidence>
<dbReference type="PANTHER" id="PTHR42711:SF19">
    <property type="entry name" value="DOXORUBICIN RESISTANCE ATP-BINDING PROTEIN DRRA"/>
    <property type="match status" value="1"/>
</dbReference>
<keyword evidence="2" id="KW-0813">Transport</keyword>
<evidence type="ECO:0000256" key="1">
    <source>
        <dbReference type="ARBA" id="ARBA00004202"/>
    </source>
</evidence>
<gene>
    <name evidence="7" type="ORF">OG308_26585</name>
</gene>
<feature type="domain" description="ABC transporter" evidence="6">
    <location>
        <begin position="20"/>
        <end position="54"/>
    </location>
</feature>
<dbReference type="Proteomes" id="UP001621418">
    <property type="component" value="Chromosome"/>
</dbReference>
<keyword evidence="4 7" id="KW-0067">ATP-binding</keyword>
<keyword evidence="5" id="KW-0046">Antibiotic resistance</keyword>
<dbReference type="SUPFAM" id="SSF52540">
    <property type="entry name" value="P-loop containing nucleoside triphosphate hydrolases"/>
    <property type="match status" value="1"/>
</dbReference>
<name>A0ABZ1N4F4_9NOCA</name>
<dbReference type="GO" id="GO:0005524">
    <property type="term" value="F:ATP binding"/>
    <property type="evidence" value="ECO:0007669"/>
    <property type="project" value="UniProtKB-KW"/>
</dbReference>
<accession>A0ABZ1N4F4</accession>
<evidence type="ECO:0000256" key="5">
    <source>
        <dbReference type="ARBA" id="ARBA00023251"/>
    </source>
</evidence>
<evidence type="ECO:0000256" key="3">
    <source>
        <dbReference type="ARBA" id="ARBA00022741"/>
    </source>
</evidence>
<evidence type="ECO:0000259" key="6">
    <source>
        <dbReference type="Pfam" id="PF00005"/>
    </source>
</evidence>
<comment type="subcellular location">
    <subcellularLocation>
        <location evidence="1">Cell membrane</location>
        <topology evidence="1">Peripheral membrane protein</topology>
    </subcellularLocation>
</comment>
<dbReference type="EMBL" id="CP109527">
    <property type="protein sequence ID" value="WTY34851.1"/>
    <property type="molecule type" value="Genomic_DNA"/>
</dbReference>
<dbReference type="InterPro" id="IPR027417">
    <property type="entry name" value="P-loop_NTPase"/>
</dbReference>
<keyword evidence="8" id="KW-1185">Reference proteome</keyword>
<dbReference type="Pfam" id="PF00005">
    <property type="entry name" value="ABC_tran"/>
    <property type="match status" value="1"/>
</dbReference>
<dbReference type="PANTHER" id="PTHR42711">
    <property type="entry name" value="ABC TRANSPORTER ATP-BINDING PROTEIN"/>
    <property type="match status" value="1"/>
</dbReference>
<dbReference type="InterPro" id="IPR003439">
    <property type="entry name" value="ABC_transporter-like_ATP-bd"/>
</dbReference>
<dbReference type="Gene3D" id="3.40.50.300">
    <property type="entry name" value="P-loop containing nucleotide triphosphate hydrolases"/>
    <property type="match status" value="1"/>
</dbReference>